<evidence type="ECO:0000313" key="3">
    <source>
        <dbReference type="EMBL" id="CAG8767234.1"/>
    </source>
</evidence>
<comment type="similarity">
    <text evidence="1">Belongs to the peptidase A1 family.</text>
</comment>
<dbReference type="PANTHER" id="PTHR47966">
    <property type="entry name" value="BETA-SITE APP-CLEAVING ENZYME, ISOFORM A-RELATED"/>
    <property type="match status" value="1"/>
</dbReference>
<protein>
    <submittedName>
        <fullName evidence="3">18169_t:CDS:1</fullName>
    </submittedName>
</protein>
<accession>A0A9N9J794</accession>
<dbReference type="CDD" id="cd05471">
    <property type="entry name" value="pepsin_like"/>
    <property type="match status" value="1"/>
</dbReference>
<dbReference type="InterPro" id="IPR001461">
    <property type="entry name" value="Aspartic_peptidase_A1"/>
</dbReference>
<dbReference type="InterPro" id="IPR034164">
    <property type="entry name" value="Pepsin-like_dom"/>
</dbReference>
<dbReference type="Gene3D" id="2.40.70.10">
    <property type="entry name" value="Acid Proteases"/>
    <property type="match status" value="1"/>
</dbReference>
<reference evidence="3" key="1">
    <citation type="submission" date="2021-06" db="EMBL/GenBank/DDBJ databases">
        <authorList>
            <person name="Kallberg Y."/>
            <person name="Tangrot J."/>
            <person name="Rosling A."/>
        </authorList>
    </citation>
    <scope>NUCLEOTIDE SEQUENCE</scope>
    <source>
        <strain evidence="3">MA453B</strain>
    </source>
</reference>
<evidence type="ECO:0000313" key="4">
    <source>
        <dbReference type="Proteomes" id="UP000789405"/>
    </source>
</evidence>
<dbReference type="PANTHER" id="PTHR47966:SF51">
    <property type="entry name" value="BETA-SITE APP-CLEAVING ENZYME, ISOFORM A-RELATED"/>
    <property type="match status" value="1"/>
</dbReference>
<gene>
    <name evidence="3" type="ORF">DERYTH_LOCUS18350</name>
</gene>
<keyword evidence="4" id="KW-1185">Reference proteome</keyword>
<dbReference type="GO" id="GO:0006508">
    <property type="term" value="P:proteolysis"/>
    <property type="evidence" value="ECO:0007669"/>
    <property type="project" value="InterPro"/>
</dbReference>
<feature type="domain" description="Peptidase A1" evidence="2">
    <location>
        <begin position="12"/>
        <end position="121"/>
    </location>
</feature>
<dbReference type="SUPFAM" id="SSF50630">
    <property type="entry name" value="Acid proteases"/>
    <property type="match status" value="1"/>
</dbReference>
<dbReference type="InterPro" id="IPR021109">
    <property type="entry name" value="Peptidase_aspartic_dom_sf"/>
</dbReference>
<dbReference type="PROSITE" id="PS51767">
    <property type="entry name" value="PEPTIDASE_A1"/>
    <property type="match status" value="1"/>
</dbReference>
<evidence type="ECO:0000259" key="2">
    <source>
        <dbReference type="PROSITE" id="PS51767"/>
    </source>
</evidence>
<sequence>MPVSEEQLDVAYYGQITFGTGTPQNFDIQFDTGLGDLFVLSKDCNSESCQNDNPKYDSSLDTAFSPIDGKNFSVEYADGTDVSGDSAKTTIVLAGISLEQQEFGVVTEVSDNFEHPYGDGI</sequence>
<name>A0A9N9J794_9GLOM</name>
<dbReference type="InterPro" id="IPR033121">
    <property type="entry name" value="PEPTIDASE_A1"/>
</dbReference>
<dbReference type="Proteomes" id="UP000789405">
    <property type="component" value="Unassembled WGS sequence"/>
</dbReference>
<comment type="caution">
    <text evidence="3">The sequence shown here is derived from an EMBL/GenBank/DDBJ whole genome shotgun (WGS) entry which is preliminary data.</text>
</comment>
<dbReference type="Pfam" id="PF00026">
    <property type="entry name" value="Asp"/>
    <property type="match status" value="1"/>
</dbReference>
<dbReference type="GO" id="GO:0004190">
    <property type="term" value="F:aspartic-type endopeptidase activity"/>
    <property type="evidence" value="ECO:0007669"/>
    <property type="project" value="InterPro"/>
</dbReference>
<dbReference type="AlphaFoldDB" id="A0A9N9J794"/>
<dbReference type="EMBL" id="CAJVPY010018470">
    <property type="protein sequence ID" value="CAG8767234.1"/>
    <property type="molecule type" value="Genomic_DNA"/>
</dbReference>
<dbReference type="OrthoDB" id="15189at2759"/>
<organism evidence="3 4">
    <name type="scientific">Dentiscutata erythropus</name>
    <dbReference type="NCBI Taxonomy" id="1348616"/>
    <lineage>
        <taxon>Eukaryota</taxon>
        <taxon>Fungi</taxon>
        <taxon>Fungi incertae sedis</taxon>
        <taxon>Mucoromycota</taxon>
        <taxon>Glomeromycotina</taxon>
        <taxon>Glomeromycetes</taxon>
        <taxon>Diversisporales</taxon>
        <taxon>Gigasporaceae</taxon>
        <taxon>Dentiscutata</taxon>
    </lineage>
</organism>
<proteinExistence type="inferred from homology"/>
<evidence type="ECO:0000256" key="1">
    <source>
        <dbReference type="ARBA" id="ARBA00007447"/>
    </source>
</evidence>